<reference evidence="2 3" key="1">
    <citation type="submission" date="2019-03" db="EMBL/GenBank/DDBJ databases">
        <title>First draft genome of Liparis tanakae, snailfish: a comprehensive survey of snailfish specific genes.</title>
        <authorList>
            <person name="Kim W."/>
            <person name="Song I."/>
            <person name="Jeong J.-H."/>
            <person name="Kim D."/>
            <person name="Kim S."/>
            <person name="Ryu S."/>
            <person name="Song J.Y."/>
            <person name="Lee S.K."/>
        </authorList>
    </citation>
    <scope>NUCLEOTIDE SEQUENCE [LARGE SCALE GENOMIC DNA]</scope>
    <source>
        <tissue evidence="2">Muscle</tissue>
    </source>
</reference>
<comment type="caution">
    <text evidence="2">The sequence shown here is derived from an EMBL/GenBank/DDBJ whole genome shotgun (WGS) entry which is preliminary data.</text>
</comment>
<dbReference type="OrthoDB" id="9988752at2759"/>
<evidence type="ECO:0000313" key="2">
    <source>
        <dbReference type="EMBL" id="TNN45544.1"/>
    </source>
</evidence>
<accession>A0A4Z2FYC0</accession>
<keyword evidence="3" id="KW-1185">Reference proteome</keyword>
<feature type="region of interest" description="Disordered" evidence="1">
    <location>
        <begin position="72"/>
        <end position="100"/>
    </location>
</feature>
<sequence length="100" mass="11331">MSVCSGHLPPLPFDTPRWAAQEIWGQLTLDTLEALGEEISGMARCPYDAKHANVALFAGKMETRLRLVRRTAHSSPTPFESFPVARHERKPHKVSMRRNH</sequence>
<name>A0A4Z2FYC0_9TELE</name>
<gene>
    <name evidence="2" type="primary">SEMA6A_3</name>
    <name evidence="2" type="ORF">EYF80_044270</name>
</gene>
<proteinExistence type="predicted"/>
<evidence type="ECO:0000256" key="1">
    <source>
        <dbReference type="SAM" id="MobiDB-lite"/>
    </source>
</evidence>
<dbReference type="EMBL" id="SRLO01000841">
    <property type="protein sequence ID" value="TNN45544.1"/>
    <property type="molecule type" value="Genomic_DNA"/>
</dbReference>
<dbReference type="AlphaFoldDB" id="A0A4Z2FYC0"/>
<organism evidence="2 3">
    <name type="scientific">Liparis tanakae</name>
    <name type="common">Tanaka's snailfish</name>
    <dbReference type="NCBI Taxonomy" id="230148"/>
    <lineage>
        <taxon>Eukaryota</taxon>
        <taxon>Metazoa</taxon>
        <taxon>Chordata</taxon>
        <taxon>Craniata</taxon>
        <taxon>Vertebrata</taxon>
        <taxon>Euteleostomi</taxon>
        <taxon>Actinopterygii</taxon>
        <taxon>Neopterygii</taxon>
        <taxon>Teleostei</taxon>
        <taxon>Neoteleostei</taxon>
        <taxon>Acanthomorphata</taxon>
        <taxon>Eupercaria</taxon>
        <taxon>Perciformes</taxon>
        <taxon>Cottioidei</taxon>
        <taxon>Cottales</taxon>
        <taxon>Liparidae</taxon>
        <taxon>Liparis</taxon>
    </lineage>
</organism>
<protein>
    <submittedName>
        <fullName evidence="2">Semaphorin-6A</fullName>
    </submittedName>
</protein>
<evidence type="ECO:0000313" key="3">
    <source>
        <dbReference type="Proteomes" id="UP000314294"/>
    </source>
</evidence>
<dbReference type="Proteomes" id="UP000314294">
    <property type="component" value="Unassembled WGS sequence"/>
</dbReference>
<feature type="compositionally biased region" description="Basic residues" evidence="1">
    <location>
        <begin position="87"/>
        <end position="100"/>
    </location>
</feature>